<keyword evidence="3" id="KW-1185">Reference proteome</keyword>
<reference evidence="2" key="1">
    <citation type="submission" date="2022-02" db="EMBL/GenBank/DDBJ databases">
        <title>Corynebacterium sp. from urogenital microbiome.</title>
        <authorList>
            <person name="Cappelli E.A."/>
            <person name="Ribeiro T.G."/>
            <person name="Peixe L."/>
        </authorList>
    </citation>
    <scope>NUCLEOTIDE SEQUENCE</scope>
    <source>
        <strain evidence="2">C8Ua_144</strain>
    </source>
</reference>
<dbReference type="Proteomes" id="UP001146453">
    <property type="component" value="Unassembled WGS sequence"/>
</dbReference>
<evidence type="ECO:0000313" key="2">
    <source>
        <dbReference type="EMBL" id="MCZ9291548.1"/>
    </source>
</evidence>
<gene>
    <name evidence="2" type="ORF">L8U61_05285</name>
</gene>
<feature type="transmembrane region" description="Helical" evidence="1">
    <location>
        <begin position="7"/>
        <end position="33"/>
    </location>
</feature>
<keyword evidence="1" id="KW-1133">Transmembrane helix</keyword>
<protein>
    <recommendedName>
        <fullName evidence="4">GAF domain-containing protein</fullName>
    </recommendedName>
</protein>
<sequence length="250" mass="27553">MRRARILIWEFFVIVGPWIFPLVGGIFLSAAAATHPMPGLLTVGTFWLGVALVLVGTVPLTIRSLLQRLRTEDDELRSRRALAATQLAASYIPSVPVSDVLSQEERFERYNAVLEDLVRALGEEVFGPLKPRVIYFEYGLDAQGTEMLTPRAHFGCQLDPPKTHKGGQTRFTEMMVLVKSPKETVAINNLSDRLYRSFVSASVSGGDGNVAYGLLTVDTRTDAEFTSQDEESLLLVASLLAAFRGAAERH</sequence>
<organism evidence="2 3">
    <name type="scientific">Corynebacterium lehmanniae</name>
    <dbReference type="NCBI Taxonomy" id="2913497"/>
    <lineage>
        <taxon>Bacteria</taxon>
        <taxon>Bacillati</taxon>
        <taxon>Actinomycetota</taxon>
        <taxon>Actinomycetes</taxon>
        <taxon>Mycobacteriales</taxon>
        <taxon>Corynebacteriaceae</taxon>
        <taxon>Corynebacterium</taxon>
    </lineage>
</organism>
<name>A0ABT4R7R2_9CORY</name>
<evidence type="ECO:0008006" key="4">
    <source>
        <dbReference type="Google" id="ProtNLM"/>
    </source>
</evidence>
<accession>A0ABT4R7R2</accession>
<keyword evidence="1" id="KW-0472">Membrane</keyword>
<evidence type="ECO:0000313" key="3">
    <source>
        <dbReference type="Proteomes" id="UP001146453"/>
    </source>
</evidence>
<dbReference type="EMBL" id="JAKMUR010000008">
    <property type="protein sequence ID" value="MCZ9291548.1"/>
    <property type="molecule type" value="Genomic_DNA"/>
</dbReference>
<dbReference type="RefSeq" id="WP_269952126.1">
    <property type="nucleotide sequence ID" value="NZ_JAKMUR010000008.1"/>
</dbReference>
<feature type="transmembrane region" description="Helical" evidence="1">
    <location>
        <begin position="39"/>
        <end position="62"/>
    </location>
</feature>
<comment type="caution">
    <text evidence="2">The sequence shown here is derived from an EMBL/GenBank/DDBJ whole genome shotgun (WGS) entry which is preliminary data.</text>
</comment>
<proteinExistence type="predicted"/>
<keyword evidence="1" id="KW-0812">Transmembrane</keyword>
<evidence type="ECO:0000256" key="1">
    <source>
        <dbReference type="SAM" id="Phobius"/>
    </source>
</evidence>